<protein>
    <submittedName>
        <fullName evidence="1">Uncharacterized protein</fullName>
    </submittedName>
</protein>
<keyword evidence="2" id="KW-1185">Reference proteome</keyword>
<gene>
    <name evidence="1" type="ORF">FA95DRAFT_1603693</name>
</gene>
<reference evidence="1" key="2">
    <citation type="journal article" date="2022" name="New Phytol.">
        <title>Evolutionary transition to the ectomycorrhizal habit in the genomes of a hyperdiverse lineage of mushroom-forming fungi.</title>
        <authorList>
            <person name="Looney B."/>
            <person name="Miyauchi S."/>
            <person name="Morin E."/>
            <person name="Drula E."/>
            <person name="Courty P.E."/>
            <person name="Kohler A."/>
            <person name="Kuo A."/>
            <person name="LaButti K."/>
            <person name="Pangilinan J."/>
            <person name="Lipzen A."/>
            <person name="Riley R."/>
            <person name="Andreopoulos W."/>
            <person name="He G."/>
            <person name="Johnson J."/>
            <person name="Nolan M."/>
            <person name="Tritt A."/>
            <person name="Barry K.W."/>
            <person name="Grigoriev I.V."/>
            <person name="Nagy L.G."/>
            <person name="Hibbett D."/>
            <person name="Henrissat B."/>
            <person name="Matheny P.B."/>
            <person name="Labbe J."/>
            <person name="Martin F.M."/>
        </authorList>
    </citation>
    <scope>NUCLEOTIDE SEQUENCE</scope>
    <source>
        <strain evidence="1">FP105234-sp</strain>
    </source>
</reference>
<dbReference type="Proteomes" id="UP000814033">
    <property type="component" value="Unassembled WGS sequence"/>
</dbReference>
<accession>A0ACB8S2W8</accession>
<sequence>MDSKEFAPAYPSPSTTSMKALHVQSDSDWSTASDFSSTHSSPVLPSTHSQYSYNYPPMPLLSDNTSATDPIQSFDDHAYFDLSTLTAPSSAFHPQHGPAPYPPGMRPGLFRSVTDTPKRARIPRPPNAFMIFRSDFLKKKVIPSHVEKRQQNLSRIAGEVWNLMEPGLKRVYQDKAAAALLAHQTKYPTYKFSPAPRSGSKAKTKASGIAREEDHKIRNRALREAFVDFAKGPAVAPQRKRRAAKSKDEQSSDMVLDFSRPSSAAPSTAYYGPSSPFMSVLDNASCPPSRPASATSLSLGGPVEQPLSLESYSNSASPDEATRTHALPDFDATPTAANFRNIPTMPPRPEPQHWSFDNMHAHVLPQSSFEESALGLGELKLPPDMLDMTSASASARPPLSKAWMMGPTTFVAPQPQDNQIGSWRSVEEWWGNLMPAESVDSLVLPGNGAASSEPVMGSLQEAVAAESRADSPRSIV</sequence>
<evidence type="ECO:0000313" key="1">
    <source>
        <dbReference type="EMBL" id="KAI0050168.1"/>
    </source>
</evidence>
<proteinExistence type="predicted"/>
<reference evidence="1" key="1">
    <citation type="submission" date="2021-02" db="EMBL/GenBank/DDBJ databases">
        <authorList>
            <consortium name="DOE Joint Genome Institute"/>
            <person name="Ahrendt S."/>
            <person name="Looney B.P."/>
            <person name="Miyauchi S."/>
            <person name="Morin E."/>
            <person name="Drula E."/>
            <person name="Courty P.E."/>
            <person name="Chicoki N."/>
            <person name="Fauchery L."/>
            <person name="Kohler A."/>
            <person name="Kuo A."/>
            <person name="Labutti K."/>
            <person name="Pangilinan J."/>
            <person name="Lipzen A."/>
            <person name="Riley R."/>
            <person name="Andreopoulos W."/>
            <person name="He G."/>
            <person name="Johnson J."/>
            <person name="Barry K.W."/>
            <person name="Grigoriev I.V."/>
            <person name="Nagy L."/>
            <person name="Hibbett D."/>
            <person name="Henrissat B."/>
            <person name="Matheny P.B."/>
            <person name="Labbe J."/>
            <person name="Martin F."/>
        </authorList>
    </citation>
    <scope>NUCLEOTIDE SEQUENCE</scope>
    <source>
        <strain evidence="1">FP105234-sp</strain>
    </source>
</reference>
<dbReference type="EMBL" id="MU275864">
    <property type="protein sequence ID" value="KAI0050168.1"/>
    <property type="molecule type" value="Genomic_DNA"/>
</dbReference>
<evidence type="ECO:0000313" key="2">
    <source>
        <dbReference type="Proteomes" id="UP000814033"/>
    </source>
</evidence>
<name>A0ACB8S2W8_9AGAM</name>
<comment type="caution">
    <text evidence="1">The sequence shown here is derived from an EMBL/GenBank/DDBJ whole genome shotgun (WGS) entry which is preliminary data.</text>
</comment>
<organism evidence="1 2">
    <name type="scientific">Auriscalpium vulgare</name>
    <dbReference type="NCBI Taxonomy" id="40419"/>
    <lineage>
        <taxon>Eukaryota</taxon>
        <taxon>Fungi</taxon>
        <taxon>Dikarya</taxon>
        <taxon>Basidiomycota</taxon>
        <taxon>Agaricomycotina</taxon>
        <taxon>Agaricomycetes</taxon>
        <taxon>Russulales</taxon>
        <taxon>Auriscalpiaceae</taxon>
        <taxon>Auriscalpium</taxon>
    </lineage>
</organism>